<dbReference type="SUPFAM" id="SSF52402">
    <property type="entry name" value="Adenine nucleotide alpha hydrolases-like"/>
    <property type="match status" value="1"/>
</dbReference>
<dbReference type="Pfam" id="PF00582">
    <property type="entry name" value="Usp"/>
    <property type="match status" value="1"/>
</dbReference>
<dbReference type="InterPro" id="IPR006015">
    <property type="entry name" value="Universal_stress_UspA"/>
</dbReference>
<evidence type="ECO:0000313" key="4">
    <source>
        <dbReference type="WBParaSite" id="MCOS_0000276401-mRNA-1"/>
    </source>
</evidence>
<accession>A0A0R3U7G4</accession>
<protein>
    <submittedName>
        <fullName evidence="4">Usp domain-containing protein</fullName>
    </submittedName>
</protein>
<dbReference type="AlphaFoldDB" id="A0A0R3U7G4"/>
<dbReference type="CDD" id="cd23659">
    <property type="entry name" value="USP_At3g01520-like"/>
    <property type="match status" value="1"/>
</dbReference>
<feature type="domain" description="UspA" evidence="1">
    <location>
        <begin position="13"/>
        <end position="159"/>
    </location>
</feature>
<evidence type="ECO:0000313" key="2">
    <source>
        <dbReference type="EMBL" id="VDD76762.1"/>
    </source>
</evidence>
<dbReference type="Gene3D" id="3.40.50.620">
    <property type="entry name" value="HUPs"/>
    <property type="match status" value="1"/>
</dbReference>
<dbReference type="InterPro" id="IPR006016">
    <property type="entry name" value="UspA"/>
</dbReference>
<dbReference type="InterPro" id="IPR014729">
    <property type="entry name" value="Rossmann-like_a/b/a_fold"/>
</dbReference>
<dbReference type="PANTHER" id="PTHR46989">
    <property type="entry name" value="USP DOMAIN-CONTAINING PROTEIN"/>
    <property type="match status" value="1"/>
</dbReference>
<evidence type="ECO:0000259" key="1">
    <source>
        <dbReference type="Pfam" id="PF00582"/>
    </source>
</evidence>
<dbReference type="PRINTS" id="PR01438">
    <property type="entry name" value="UNVRSLSTRESS"/>
</dbReference>
<dbReference type="Proteomes" id="UP000267029">
    <property type="component" value="Unassembled WGS sequence"/>
</dbReference>
<dbReference type="EMBL" id="UXSR01000498">
    <property type="protein sequence ID" value="VDD76762.1"/>
    <property type="molecule type" value="Genomic_DNA"/>
</dbReference>
<keyword evidence="3" id="KW-1185">Reference proteome</keyword>
<proteinExistence type="predicted"/>
<dbReference type="WBParaSite" id="MCOS_0000276401-mRNA-1">
    <property type="protein sequence ID" value="MCOS_0000276401-mRNA-1"/>
    <property type="gene ID" value="MCOS_0000276401"/>
</dbReference>
<evidence type="ECO:0000313" key="3">
    <source>
        <dbReference type="Proteomes" id="UP000267029"/>
    </source>
</evidence>
<sequence length="161" mass="17716">MSVCSGSAPSGKRQVLFAVDSSENAKFAFQWYLKWCSRPDDTVLFFHVIEPPTLPSVNLHHPISFPIEEWVKIVAKALESVKQLEEDYMSEGMAASLNCEFVSEQADKVGPAIVKQAEKVGAHLIVMGTRGLGVNRRTLLGSVSFYVLHESSIPVTVVPKV</sequence>
<gene>
    <name evidence="2" type="ORF">MCOS_LOCUS2765</name>
</gene>
<dbReference type="PANTHER" id="PTHR46989:SF3">
    <property type="entry name" value="USPA DOMAIN-CONTAINING PROTEIN"/>
    <property type="match status" value="1"/>
</dbReference>
<reference evidence="2 3" key="2">
    <citation type="submission" date="2018-10" db="EMBL/GenBank/DDBJ databases">
        <authorList>
            <consortium name="Pathogen Informatics"/>
        </authorList>
    </citation>
    <scope>NUCLEOTIDE SEQUENCE [LARGE SCALE GENOMIC DNA]</scope>
</reference>
<dbReference type="STRING" id="53468.A0A0R3U7G4"/>
<dbReference type="OrthoDB" id="843225at2759"/>
<reference evidence="4" key="1">
    <citation type="submission" date="2017-02" db="UniProtKB">
        <authorList>
            <consortium name="WormBaseParasite"/>
        </authorList>
    </citation>
    <scope>IDENTIFICATION</scope>
</reference>
<organism evidence="4">
    <name type="scientific">Mesocestoides corti</name>
    <name type="common">Flatworm</name>
    <dbReference type="NCBI Taxonomy" id="53468"/>
    <lineage>
        <taxon>Eukaryota</taxon>
        <taxon>Metazoa</taxon>
        <taxon>Spiralia</taxon>
        <taxon>Lophotrochozoa</taxon>
        <taxon>Platyhelminthes</taxon>
        <taxon>Cestoda</taxon>
        <taxon>Eucestoda</taxon>
        <taxon>Cyclophyllidea</taxon>
        <taxon>Mesocestoididae</taxon>
        <taxon>Mesocestoides</taxon>
    </lineage>
</organism>
<name>A0A0R3U7G4_MESCO</name>